<dbReference type="GO" id="GO:0009317">
    <property type="term" value="C:acetyl-CoA carboxylase complex"/>
    <property type="evidence" value="ECO:0007669"/>
    <property type="project" value="InterPro"/>
</dbReference>
<evidence type="ECO:0000256" key="6">
    <source>
        <dbReference type="ARBA" id="ARBA00022771"/>
    </source>
</evidence>
<keyword evidence="8 13" id="KW-0862">Zinc</keyword>
<keyword evidence="16" id="KW-1185">Reference proteome</keyword>
<evidence type="ECO:0000256" key="3">
    <source>
        <dbReference type="ARBA" id="ARBA00022679"/>
    </source>
</evidence>
<comment type="subunit">
    <text evidence="13">Acetyl-CoA carboxylase is a heterohexamer composed of biotin carboxyl carrier protein (AccB), biotin carboxylase (AccC) and two subunits each of ACCase subunit alpha (AccA) and ACCase subunit beta (AccD).</text>
</comment>
<dbReference type="AlphaFoldDB" id="A0A1M7MY35"/>
<dbReference type="GO" id="GO:0005524">
    <property type="term" value="F:ATP binding"/>
    <property type="evidence" value="ECO:0007669"/>
    <property type="project" value="UniProtKB-KW"/>
</dbReference>
<keyword evidence="7 13" id="KW-0276">Fatty acid metabolism</keyword>
<dbReference type="EC" id="2.1.3.15" evidence="13"/>
<evidence type="ECO:0000256" key="4">
    <source>
        <dbReference type="ARBA" id="ARBA00022723"/>
    </source>
</evidence>
<evidence type="ECO:0000256" key="11">
    <source>
        <dbReference type="ARBA" id="ARBA00023160"/>
    </source>
</evidence>
<dbReference type="Gene3D" id="3.90.226.10">
    <property type="entry name" value="2-enoyl-CoA Hydratase, Chain A, domain 1"/>
    <property type="match status" value="1"/>
</dbReference>
<evidence type="ECO:0000256" key="5">
    <source>
        <dbReference type="ARBA" id="ARBA00022741"/>
    </source>
</evidence>
<dbReference type="RefSeq" id="WP_073087686.1">
    <property type="nucleotide sequence ID" value="NZ_FRBL01000015.1"/>
</dbReference>
<keyword evidence="6 13" id="KW-0863">Zinc-finger</keyword>
<dbReference type="STRING" id="1419482.SAMN05444266_11568"/>
<evidence type="ECO:0000256" key="12">
    <source>
        <dbReference type="ARBA" id="ARBA00025280"/>
    </source>
</evidence>
<feature type="binding site" evidence="13">
    <location>
        <position position="33"/>
    </location>
    <ligand>
        <name>Zn(2+)</name>
        <dbReference type="ChEBI" id="CHEBI:29105"/>
    </ligand>
</feature>
<comment type="function">
    <text evidence="12 13">Component of the acetyl coenzyme A carboxylase (ACC) complex. Biotin carboxylase (BC) catalyzes the carboxylation of biotin on its carrier protein (BCCP) and then the CO(2) group is transferred by the transcarboxylase to acetyl-CoA to form malonyl-CoA.</text>
</comment>
<keyword evidence="13" id="KW-0963">Cytoplasm</keyword>
<name>A0A1M7MY35_9BACT</name>
<feature type="binding site" evidence="13">
    <location>
        <position position="30"/>
    </location>
    <ligand>
        <name>Zn(2+)</name>
        <dbReference type="ChEBI" id="CHEBI:29105"/>
    </ligand>
</feature>
<keyword evidence="4 13" id="KW-0479">Metal-binding</keyword>
<dbReference type="InterPro" id="IPR034733">
    <property type="entry name" value="AcCoA_carboxyl_beta"/>
</dbReference>
<keyword evidence="9 13" id="KW-0067">ATP-binding</keyword>
<organism evidence="15 16">
    <name type="scientific">Chitinophaga jiangningensis</name>
    <dbReference type="NCBI Taxonomy" id="1419482"/>
    <lineage>
        <taxon>Bacteria</taxon>
        <taxon>Pseudomonadati</taxon>
        <taxon>Bacteroidota</taxon>
        <taxon>Chitinophagia</taxon>
        <taxon>Chitinophagales</taxon>
        <taxon>Chitinophagaceae</taxon>
        <taxon>Chitinophaga</taxon>
    </lineage>
</organism>
<dbReference type="InterPro" id="IPR011762">
    <property type="entry name" value="COA_CT_N"/>
</dbReference>
<dbReference type="GO" id="GO:0006633">
    <property type="term" value="P:fatty acid biosynthetic process"/>
    <property type="evidence" value="ECO:0007669"/>
    <property type="project" value="UniProtKB-KW"/>
</dbReference>
<comment type="pathway">
    <text evidence="13">Lipid metabolism; malonyl-CoA biosynthesis; malonyl-CoA from acetyl-CoA: step 1/1.</text>
</comment>
<evidence type="ECO:0000256" key="9">
    <source>
        <dbReference type="ARBA" id="ARBA00022840"/>
    </source>
</evidence>
<comment type="catalytic activity">
    <reaction evidence="13">
        <text>N(6)-carboxybiotinyl-L-lysyl-[protein] + acetyl-CoA = N(6)-biotinyl-L-lysyl-[protein] + malonyl-CoA</text>
        <dbReference type="Rhea" id="RHEA:54728"/>
        <dbReference type="Rhea" id="RHEA-COMP:10505"/>
        <dbReference type="Rhea" id="RHEA-COMP:10506"/>
        <dbReference type="ChEBI" id="CHEBI:57288"/>
        <dbReference type="ChEBI" id="CHEBI:57384"/>
        <dbReference type="ChEBI" id="CHEBI:83144"/>
        <dbReference type="ChEBI" id="CHEBI:83145"/>
        <dbReference type="EC" id="2.1.3.15"/>
    </reaction>
</comment>
<dbReference type="InterPro" id="IPR029045">
    <property type="entry name" value="ClpP/crotonase-like_dom_sf"/>
</dbReference>
<keyword evidence="11 13" id="KW-0275">Fatty acid biosynthesis</keyword>
<evidence type="ECO:0000313" key="16">
    <source>
        <dbReference type="Proteomes" id="UP000184420"/>
    </source>
</evidence>
<dbReference type="PRINTS" id="PR01070">
    <property type="entry name" value="ACCCTRFRASEB"/>
</dbReference>
<dbReference type="HAMAP" id="MF_01395">
    <property type="entry name" value="AcetylCoA_CT_beta"/>
    <property type="match status" value="1"/>
</dbReference>
<dbReference type="PROSITE" id="PS50980">
    <property type="entry name" value="COA_CT_NTER"/>
    <property type="match status" value="1"/>
</dbReference>
<evidence type="ECO:0000256" key="1">
    <source>
        <dbReference type="ARBA" id="ARBA00004496"/>
    </source>
</evidence>
<keyword evidence="3 13" id="KW-0808">Transferase</keyword>
<gene>
    <name evidence="13" type="primary">accD</name>
    <name evidence="15" type="ORF">SAMN05444266_11568</name>
</gene>
<evidence type="ECO:0000256" key="8">
    <source>
        <dbReference type="ARBA" id="ARBA00022833"/>
    </source>
</evidence>
<protein>
    <recommendedName>
        <fullName evidence="13">Acetyl-coenzyme A carboxylase carboxyl transferase subunit beta</fullName>
        <shortName evidence="13">ACCase subunit beta</shortName>
        <shortName evidence="13">Acetyl-CoA carboxylase carboxyltransferase subunit beta</shortName>
        <ecNumber evidence="13">2.1.3.15</ecNumber>
    </recommendedName>
</protein>
<keyword evidence="2 13" id="KW-0444">Lipid biosynthesis</keyword>
<dbReference type="UniPathway" id="UPA00655">
    <property type="reaction ID" value="UER00711"/>
</dbReference>
<dbReference type="GO" id="GO:0003989">
    <property type="term" value="F:acetyl-CoA carboxylase activity"/>
    <property type="evidence" value="ECO:0007669"/>
    <property type="project" value="InterPro"/>
</dbReference>
<dbReference type="Proteomes" id="UP000184420">
    <property type="component" value="Unassembled WGS sequence"/>
</dbReference>
<dbReference type="PANTHER" id="PTHR42995:SF5">
    <property type="entry name" value="ACETYL-COENZYME A CARBOXYLASE CARBOXYL TRANSFERASE SUBUNIT BETA, CHLOROPLASTIC"/>
    <property type="match status" value="1"/>
</dbReference>
<dbReference type="GO" id="GO:0008270">
    <property type="term" value="F:zinc ion binding"/>
    <property type="evidence" value="ECO:0007669"/>
    <property type="project" value="UniProtKB-UniRule"/>
</dbReference>
<dbReference type="InterPro" id="IPR041010">
    <property type="entry name" value="Znf-ACC"/>
</dbReference>
<evidence type="ECO:0000256" key="13">
    <source>
        <dbReference type="HAMAP-Rule" id="MF_01395"/>
    </source>
</evidence>
<dbReference type="GO" id="GO:0016743">
    <property type="term" value="F:carboxyl- or carbamoyltransferase activity"/>
    <property type="evidence" value="ECO:0007669"/>
    <property type="project" value="UniProtKB-UniRule"/>
</dbReference>
<sequence>MSSWFKRIKQGISTTTSEKKEAPDGLWHKCPNCKKTTTVKDLSEHYYVCDKCNYHNRINSAEYFEIIFDENQFEELFPNIYPTDFLGFKDLKPYADRLKDAQKKSGLKDAMTVGTGKVLGNDLVVACMDFNFIGGSMGSVVGEKIARSIDYCIANRKPLMIISKSGGARMMESAFSLMQMAKTSAKLTQLADAQLPYISLMTDPTTGGVTASYAMLGDLNVAEPGALIGFAGPRIIKETIKKDLPEGFQSAEFLLEHGFLDFIIDRKELKTKLATVLSLFKK</sequence>
<comment type="subcellular location">
    <subcellularLocation>
        <location evidence="1 13">Cytoplasm</location>
    </subcellularLocation>
</comment>
<dbReference type="GO" id="GO:2001295">
    <property type="term" value="P:malonyl-CoA biosynthetic process"/>
    <property type="evidence" value="ECO:0007669"/>
    <property type="project" value="UniProtKB-UniRule"/>
</dbReference>
<dbReference type="SUPFAM" id="SSF52096">
    <property type="entry name" value="ClpP/crotonase"/>
    <property type="match status" value="1"/>
</dbReference>
<dbReference type="InterPro" id="IPR000438">
    <property type="entry name" value="Acetyl_CoA_COase_Trfase_b_su"/>
</dbReference>
<feature type="binding site" evidence="13">
    <location>
        <position position="49"/>
    </location>
    <ligand>
        <name>Zn(2+)</name>
        <dbReference type="ChEBI" id="CHEBI:29105"/>
    </ligand>
</feature>
<dbReference type="OrthoDB" id="9772975at2"/>
<comment type="cofactor">
    <cofactor evidence="13">
        <name>Zn(2+)</name>
        <dbReference type="ChEBI" id="CHEBI:29105"/>
    </cofactor>
    <text evidence="13">Binds 1 zinc ion per subunit.</text>
</comment>
<evidence type="ECO:0000313" key="15">
    <source>
        <dbReference type="EMBL" id="SHM96127.1"/>
    </source>
</evidence>
<dbReference type="Pfam" id="PF01039">
    <property type="entry name" value="Carboxyl_trans"/>
    <property type="match status" value="1"/>
</dbReference>
<feature type="zinc finger region" description="C4-type" evidence="13">
    <location>
        <begin position="30"/>
        <end position="52"/>
    </location>
</feature>
<dbReference type="NCBIfam" id="TIGR00515">
    <property type="entry name" value="accD"/>
    <property type="match status" value="1"/>
</dbReference>
<feature type="domain" description="CoA carboxyltransferase N-terminal" evidence="14">
    <location>
        <begin position="26"/>
        <end position="282"/>
    </location>
</feature>
<dbReference type="PANTHER" id="PTHR42995">
    <property type="entry name" value="ACETYL-COENZYME A CARBOXYLASE CARBOXYL TRANSFERASE SUBUNIT BETA, CHLOROPLASTIC"/>
    <property type="match status" value="1"/>
</dbReference>
<evidence type="ECO:0000259" key="14">
    <source>
        <dbReference type="PROSITE" id="PS50980"/>
    </source>
</evidence>
<feature type="binding site" evidence="13">
    <location>
        <position position="52"/>
    </location>
    <ligand>
        <name>Zn(2+)</name>
        <dbReference type="ChEBI" id="CHEBI:29105"/>
    </ligand>
</feature>
<proteinExistence type="inferred from homology"/>
<evidence type="ECO:0000256" key="2">
    <source>
        <dbReference type="ARBA" id="ARBA00022516"/>
    </source>
</evidence>
<accession>A0A1M7MY35</accession>
<dbReference type="Pfam" id="PF17848">
    <property type="entry name" value="Zn_ribbon_ACC"/>
    <property type="match status" value="1"/>
</dbReference>
<dbReference type="EMBL" id="FRBL01000015">
    <property type="protein sequence ID" value="SHM96127.1"/>
    <property type="molecule type" value="Genomic_DNA"/>
</dbReference>
<keyword evidence="10 13" id="KW-0443">Lipid metabolism</keyword>
<evidence type="ECO:0000256" key="10">
    <source>
        <dbReference type="ARBA" id="ARBA00023098"/>
    </source>
</evidence>
<evidence type="ECO:0000256" key="7">
    <source>
        <dbReference type="ARBA" id="ARBA00022832"/>
    </source>
</evidence>
<comment type="similarity">
    <text evidence="13">Belongs to the AccD/PCCB family.</text>
</comment>
<reference evidence="15 16" key="1">
    <citation type="submission" date="2016-11" db="EMBL/GenBank/DDBJ databases">
        <authorList>
            <person name="Jaros S."/>
            <person name="Januszkiewicz K."/>
            <person name="Wedrychowicz H."/>
        </authorList>
    </citation>
    <scope>NUCLEOTIDE SEQUENCE [LARGE SCALE GENOMIC DNA]</scope>
    <source>
        <strain evidence="15 16">DSM 27406</strain>
    </source>
</reference>
<keyword evidence="5 13" id="KW-0547">Nucleotide-binding</keyword>